<dbReference type="KEGG" id="xba:C7S18_18370"/>
<reference evidence="2 3" key="1">
    <citation type="submission" date="2018-03" db="EMBL/GenBank/DDBJ databases">
        <title>Ahniella affigens gen. nov., sp. nov., a gammaproteobacterium isolated from sandy soil near a stream.</title>
        <authorList>
            <person name="Ko Y."/>
            <person name="Kim J.-H."/>
        </authorList>
    </citation>
    <scope>NUCLEOTIDE SEQUENCE [LARGE SCALE GENOMIC DNA]</scope>
    <source>
        <strain evidence="2 3">D13</strain>
    </source>
</reference>
<feature type="transmembrane region" description="Helical" evidence="1">
    <location>
        <begin position="12"/>
        <end position="31"/>
    </location>
</feature>
<evidence type="ECO:0000313" key="3">
    <source>
        <dbReference type="Proteomes" id="UP000241074"/>
    </source>
</evidence>
<gene>
    <name evidence="2" type="ORF">C7S18_18370</name>
</gene>
<sequence>MLLVHHLLRLWYLLPVPAFVFCWVSIIKVAAHGNRSPLDANDFYSFLTLGASLALICGLIPLARYLRASQEASWRYVGYMLTTLAFPLWLGATALAYLLTTLKGHPLRIGC</sequence>
<dbReference type="EMBL" id="CP027860">
    <property type="protein sequence ID" value="AVP99020.1"/>
    <property type="molecule type" value="Genomic_DNA"/>
</dbReference>
<keyword evidence="1" id="KW-0812">Transmembrane</keyword>
<accession>A0A2P1PW11</accession>
<keyword evidence="1" id="KW-0472">Membrane</keyword>
<protein>
    <submittedName>
        <fullName evidence="2">Uncharacterized protein</fullName>
    </submittedName>
</protein>
<reference evidence="2 3" key="2">
    <citation type="submission" date="2018-03" db="EMBL/GenBank/DDBJ databases">
        <authorList>
            <person name="Keele B.F."/>
        </authorList>
    </citation>
    <scope>NUCLEOTIDE SEQUENCE [LARGE SCALE GENOMIC DNA]</scope>
    <source>
        <strain evidence="2 3">D13</strain>
    </source>
</reference>
<feature type="transmembrane region" description="Helical" evidence="1">
    <location>
        <begin position="43"/>
        <end position="64"/>
    </location>
</feature>
<dbReference type="Proteomes" id="UP000241074">
    <property type="component" value="Chromosome"/>
</dbReference>
<dbReference type="AlphaFoldDB" id="A0A2P1PW11"/>
<evidence type="ECO:0000313" key="2">
    <source>
        <dbReference type="EMBL" id="AVP99020.1"/>
    </source>
</evidence>
<keyword evidence="1" id="KW-1133">Transmembrane helix</keyword>
<feature type="transmembrane region" description="Helical" evidence="1">
    <location>
        <begin position="76"/>
        <end position="99"/>
    </location>
</feature>
<dbReference type="RefSeq" id="WP_106892939.1">
    <property type="nucleotide sequence ID" value="NZ_CP027860.1"/>
</dbReference>
<proteinExistence type="predicted"/>
<keyword evidence="3" id="KW-1185">Reference proteome</keyword>
<evidence type="ECO:0000256" key="1">
    <source>
        <dbReference type="SAM" id="Phobius"/>
    </source>
</evidence>
<organism evidence="2 3">
    <name type="scientific">Ahniella affigens</name>
    <dbReference type="NCBI Taxonomy" id="2021234"/>
    <lineage>
        <taxon>Bacteria</taxon>
        <taxon>Pseudomonadati</taxon>
        <taxon>Pseudomonadota</taxon>
        <taxon>Gammaproteobacteria</taxon>
        <taxon>Lysobacterales</taxon>
        <taxon>Rhodanobacteraceae</taxon>
        <taxon>Ahniella</taxon>
    </lineage>
</organism>
<name>A0A2P1PW11_9GAMM</name>